<dbReference type="PROSITE" id="PS00374">
    <property type="entry name" value="MGMT"/>
    <property type="match status" value="1"/>
</dbReference>
<dbReference type="SUPFAM" id="SSF53155">
    <property type="entry name" value="Methylated DNA-protein cysteine methyltransferase domain"/>
    <property type="match status" value="1"/>
</dbReference>
<proteinExistence type="inferred from homology"/>
<name>A0A3G9JYH6_9ACTN</name>
<evidence type="ECO:0000256" key="1">
    <source>
        <dbReference type="ARBA" id="ARBA00001286"/>
    </source>
</evidence>
<accession>A0A3G9JYH6</accession>
<dbReference type="NCBIfam" id="TIGR00589">
    <property type="entry name" value="ogt"/>
    <property type="match status" value="1"/>
</dbReference>
<keyword evidence="6 9" id="KW-0227">DNA damage</keyword>
<comment type="function">
    <text evidence="9">Involved in the cellular defense against the biological effects of O6-methylguanine (O6-MeG) and O4-methylthymine (O4-MeT) in DNA. Repairs the methylated nucleobase in DNA by stoichiometrically transferring the methyl group to a cysteine residue in the enzyme. This is a suicide reaction: the enzyme is irreversibly inactivated.</text>
</comment>
<evidence type="ECO:0000256" key="7">
    <source>
        <dbReference type="ARBA" id="ARBA00023204"/>
    </source>
</evidence>
<dbReference type="EC" id="2.1.1.63" evidence="9"/>
<dbReference type="RefSeq" id="WP_126422275.1">
    <property type="nucleotide sequence ID" value="NZ_AP019367.1"/>
</dbReference>
<protein>
    <recommendedName>
        <fullName evidence="9">Methylated-DNA--protein-cysteine methyltransferase</fullName>
        <ecNumber evidence="9">2.1.1.63</ecNumber>
    </recommendedName>
    <alternativeName>
        <fullName evidence="9">6-O-methylguanine-DNA methyltransferase</fullName>
        <shortName evidence="9">MGMT</shortName>
    </alternativeName>
    <alternativeName>
        <fullName evidence="9">O-6-methylguanine-DNA-alkyltransferase</fullName>
    </alternativeName>
</protein>
<evidence type="ECO:0000256" key="5">
    <source>
        <dbReference type="ARBA" id="ARBA00022679"/>
    </source>
</evidence>
<dbReference type="Gene3D" id="3.30.160.70">
    <property type="entry name" value="Methylated DNA-protein cysteine methyltransferase domain"/>
    <property type="match status" value="1"/>
</dbReference>
<dbReference type="Proteomes" id="UP000273154">
    <property type="component" value="Chromosome"/>
</dbReference>
<dbReference type="FunFam" id="1.10.10.10:FF:000214">
    <property type="entry name" value="Methylated-DNA--protein-cysteine methyltransferase"/>
    <property type="match status" value="1"/>
</dbReference>
<dbReference type="InterPro" id="IPR036388">
    <property type="entry name" value="WH-like_DNA-bd_sf"/>
</dbReference>
<keyword evidence="3 9" id="KW-0963">Cytoplasm</keyword>
<dbReference type="InterPro" id="IPR036631">
    <property type="entry name" value="MGMT_N_sf"/>
</dbReference>
<feature type="domain" description="Methylated-DNA-[protein]-cysteine S-methyltransferase DNA binding" evidence="10">
    <location>
        <begin position="82"/>
        <end position="165"/>
    </location>
</feature>
<dbReference type="CDD" id="cd06445">
    <property type="entry name" value="ATase"/>
    <property type="match status" value="1"/>
</dbReference>
<dbReference type="Gene3D" id="1.10.10.10">
    <property type="entry name" value="Winged helix-like DNA-binding domain superfamily/Winged helix DNA-binding domain"/>
    <property type="match status" value="1"/>
</dbReference>
<dbReference type="SUPFAM" id="SSF46767">
    <property type="entry name" value="Methylated DNA-protein cysteine methyltransferase, C-terminal domain"/>
    <property type="match status" value="1"/>
</dbReference>
<comment type="subcellular location">
    <subcellularLocation>
        <location evidence="9">Cytoplasm</location>
    </subcellularLocation>
</comment>
<evidence type="ECO:0000259" key="11">
    <source>
        <dbReference type="Pfam" id="PF02870"/>
    </source>
</evidence>
<comment type="miscellaneous">
    <text evidence="9">This enzyme catalyzes only one turnover and therefore is not strictly catalytic. According to one definition, an enzyme is a biocatalyst that acts repeatedly and over many reaction cycles.</text>
</comment>
<evidence type="ECO:0000256" key="3">
    <source>
        <dbReference type="ARBA" id="ARBA00022490"/>
    </source>
</evidence>
<dbReference type="PANTHER" id="PTHR10815">
    <property type="entry name" value="METHYLATED-DNA--PROTEIN-CYSTEINE METHYLTRANSFERASE"/>
    <property type="match status" value="1"/>
</dbReference>
<evidence type="ECO:0000256" key="9">
    <source>
        <dbReference type="HAMAP-Rule" id="MF_00772"/>
    </source>
</evidence>
<evidence type="ECO:0000313" key="12">
    <source>
        <dbReference type="EMBL" id="BBH50443.1"/>
    </source>
</evidence>
<dbReference type="InterPro" id="IPR001497">
    <property type="entry name" value="MethylDNA_cys_MeTrfase_AS"/>
</dbReference>
<dbReference type="GeneID" id="88849163"/>
<reference evidence="13" key="1">
    <citation type="submission" date="2018-11" db="EMBL/GenBank/DDBJ databases">
        <title>Comparative genomics of Parolsenella catena and Libanicoccus massiliensis: Reclassification of Libanicoccus massiliensis as Parolsenella massiliensis comb. nov.</title>
        <authorList>
            <person name="Sakamoto M."/>
            <person name="Ikeyama N."/>
            <person name="Murakami T."/>
            <person name="Mori H."/>
            <person name="Yuki M."/>
            <person name="Ohkuma M."/>
        </authorList>
    </citation>
    <scope>NUCLEOTIDE SEQUENCE [LARGE SCALE GENOMIC DNA]</scope>
    <source>
        <strain evidence="13">JCM 31932</strain>
    </source>
</reference>
<dbReference type="GO" id="GO:0003908">
    <property type="term" value="F:methylated-DNA-[protein]-cysteine S-methyltransferase activity"/>
    <property type="evidence" value="ECO:0007669"/>
    <property type="project" value="UniProtKB-UniRule"/>
</dbReference>
<dbReference type="InterPro" id="IPR014048">
    <property type="entry name" value="MethylDNA_cys_MeTrfase_DNA-bd"/>
</dbReference>
<dbReference type="GO" id="GO:0032259">
    <property type="term" value="P:methylation"/>
    <property type="evidence" value="ECO:0007669"/>
    <property type="project" value="UniProtKB-KW"/>
</dbReference>
<dbReference type="KEGG" id="pcat:Pcatena_10300"/>
<sequence>MMYSTYEPTLIAPLVLGSEDGTSLCACQFTSGRDAAKFCWDGAERSDQAPVFCQARSWLDRYFAGEAPDPTRLCLAPRGTTFQQAVWEALLTIPYGQTVTYGWVARRVSDMRGSRTSPRAVGGAVGANPIGIIVPCHRVVGADGSLTGFGGGIKAKVALLEHEGVALTGLTVPTRGTAL</sequence>
<dbReference type="Pfam" id="PF01035">
    <property type="entry name" value="DNA_binding_1"/>
    <property type="match status" value="1"/>
</dbReference>
<keyword evidence="13" id="KW-1185">Reference proteome</keyword>
<dbReference type="OrthoDB" id="9811249at2"/>
<dbReference type="HAMAP" id="MF_00772">
    <property type="entry name" value="OGT"/>
    <property type="match status" value="1"/>
</dbReference>
<dbReference type="InterPro" id="IPR036217">
    <property type="entry name" value="MethylDNA_cys_MeTrfase_DNAb"/>
</dbReference>
<keyword evidence="4 9" id="KW-0489">Methyltransferase</keyword>
<evidence type="ECO:0000256" key="6">
    <source>
        <dbReference type="ARBA" id="ARBA00022763"/>
    </source>
</evidence>
<keyword evidence="5 9" id="KW-0808">Transferase</keyword>
<evidence type="ECO:0000313" key="13">
    <source>
        <dbReference type="Proteomes" id="UP000273154"/>
    </source>
</evidence>
<dbReference type="InterPro" id="IPR008332">
    <property type="entry name" value="MethylG_MeTrfase_N"/>
</dbReference>
<dbReference type="AlphaFoldDB" id="A0A3G9JYH6"/>
<dbReference type="GO" id="GO:0006307">
    <property type="term" value="P:DNA alkylation repair"/>
    <property type="evidence" value="ECO:0007669"/>
    <property type="project" value="UniProtKB-UniRule"/>
</dbReference>
<dbReference type="GO" id="GO:0005737">
    <property type="term" value="C:cytoplasm"/>
    <property type="evidence" value="ECO:0007669"/>
    <property type="project" value="UniProtKB-SubCell"/>
</dbReference>
<keyword evidence="7 9" id="KW-0234">DNA repair</keyword>
<evidence type="ECO:0000256" key="8">
    <source>
        <dbReference type="ARBA" id="ARBA00049348"/>
    </source>
</evidence>
<evidence type="ECO:0000259" key="10">
    <source>
        <dbReference type="Pfam" id="PF01035"/>
    </source>
</evidence>
<dbReference type="PANTHER" id="PTHR10815:SF5">
    <property type="entry name" value="METHYLATED-DNA--PROTEIN-CYSTEINE METHYLTRANSFERASE"/>
    <property type="match status" value="1"/>
</dbReference>
<dbReference type="Pfam" id="PF02870">
    <property type="entry name" value="Methyltransf_1N"/>
    <property type="match status" value="1"/>
</dbReference>
<comment type="catalytic activity">
    <reaction evidence="1 9">
        <text>a 4-O-methyl-thymidine in DNA + L-cysteinyl-[protein] = a thymidine in DNA + S-methyl-L-cysteinyl-[protein]</text>
        <dbReference type="Rhea" id="RHEA:53428"/>
        <dbReference type="Rhea" id="RHEA-COMP:10131"/>
        <dbReference type="Rhea" id="RHEA-COMP:10132"/>
        <dbReference type="Rhea" id="RHEA-COMP:13555"/>
        <dbReference type="Rhea" id="RHEA-COMP:13556"/>
        <dbReference type="ChEBI" id="CHEBI:29950"/>
        <dbReference type="ChEBI" id="CHEBI:82612"/>
        <dbReference type="ChEBI" id="CHEBI:137386"/>
        <dbReference type="ChEBI" id="CHEBI:137387"/>
        <dbReference type="EC" id="2.1.1.63"/>
    </reaction>
</comment>
<comment type="catalytic activity">
    <reaction evidence="8 9">
        <text>a 6-O-methyl-2'-deoxyguanosine in DNA + L-cysteinyl-[protein] = S-methyl-L-cysteinyl-[protein] + a 2'-deoxyguanosine in DNA</text>
        <dbReference type="Rhea" id="RHEA:24000"/>
        <dbReference type="Rhea" id="RHEA-COMP:10131"/>
        <dbReference type="Rhea" id="RHEA-COMP:10132"/>
        <dbReference type="Rhea" id="RHEA-COMP:11367"/>
        <dbReference type="Rhea" id="RHEA-COMP:11368"/>
        <dbReference type="ChEBI" id="CHEBI:29950"/>
        <dbReference type="ChEBI" id="CHEBI:82612"/>
        <dbReference type="ChEBI" id="CHEBI:85445"/>
        <dbReference type="ChEBI" id="CHEBI:85448"/>
        <dbReference type="EC" id="2.1.1.63"/>
    </reaction>
</comment>
<comment type="similarity">
    <text evidence="2 9">Belongs to the MGMT family.</text>
</comment>
<feature type="domain" description="Methylguanine DNA methyltransferase ribonuclease-like" evidence="11">
    <location>
        <begin position="3"/>
        <end position="70"/>
    </location>
</feature>
<gene>
    <name evidence="12" type="primary">ada</name>
    <name evidence="12" type="ORF">Pcatena_10300</name>
</gene>
<organism evidence="12 13">
    <name type="scientific">Parolsenella catena</name>
    <dbReference type="NCBI Taxonomy" id="2003188"/>
    <lineage>
        <taxon>Bacteria</taxon>
        <taxon>Bacillati</taxon>
        <taxon>Actinomycetota</taxon>
        <taxon>Coriobacteriia</taxon>
        <taxon>Coriobacteriales</taxon>
        <taxon>Atopobiaceae</taxon>
        <taxon>Parolsenella</taxon>
    </lineage>
</organism>
<feature type="active site" description="Nucleophile; methyl group acceptor" evidence="9">
    <location>
        <position position="136"/>
    </location>
</feature>
<evidence type="ECO:0000256" key="2">
    <source>
        <dbReference type="ARBA" id="ARBA00008711"/>
    </source>
</evidence>
<dbReference type="EMBL" id="AP019367">
    <property type="protein sequence ID" value="BBH50443.1"/>
    <property type="molecule type" value="Genomic_DNA"/>
</dbReference>
<evidence type="ECO:0000256" key="4">
    <source>
        <dbReference type="ARBA" id="ARBA00022603"/>
    </source>
</evidence>
<dbReference type="InterPro" id="IPR023546">
    <property type="entry name" value="MGMT"/>
</dbReference>